<dbReference type="PATRIC" id="fig|1172194.4.peg.572"/>
<proteinExistence type="predicted"/>
<dbReference type="EMBL" id="AKGD01000001">
    <property type="protein sequence ID" value="EIT70462.1"/>
    <property type="molecule type" value="Genomic_DNA"/>
</dbReference>
<dbReference type="OrthoDB" id="9806768at2"/>
<organism evidence="3 4">
    <name type="scientific">Hydrocarboniphaga effusa AP103</name>
    <dbReference type="NCBI Taxonomy" id="1172194"/>
    <lineage>
        <taxon>Bacteria</taxon>
        <taxon>Pseudomonadati</taxon>
        <taxon>Pseudomonadota</taxon>
        <taxon>Gammaproteobacteria</taxon>
        <taxon>Nevskiales</taxon>
        <taxon>Nevskiaceae</taxon>
        <taxon>Hydrocarboniphaga</taxon>
    </lineage>
</organism>
<evidence type="ECO:0000313" key="4">
    <source>
        <dbReference type="Proteomes" id="UP000003704"/>
    </source>
</evidence>
<dbReference type="InterPro" id="IPR012348">
    <property type="entry name" value="RNR-like"/>
</dbReference>
<keyword evidence="1" id="KW-0560">Oxidoreductase</keyword>
<protein>
    <submittedName>
        <fullName evidence="3">Methane/phenol/toluene hydroxylase</fullName>
    </submittedName>
</protein>
<reference evidence="3 4" key="1">
    <citation type="journal article" date="2012" name="J. Bacteriol.">
        <title>Genome Sequence of n-Alkane-Degrading Hydrocarboniphaga effusa Strain AP103T (ATCC BAA-332T).</title>
        <authorList>
            <person name="Chang H.K."/>
            <person name="Zylstra G.J."/>
            <person name="Chae J.C."/>
        </authorList>
    </citation>
    <scope>NUCLEOTIDE SEQUENCE [LARGE SCALE GENOMIC DNA]</scope>
    <source>
        <strain evidence="3 4">AP103</strain>
    </source>
</reference>
<keyword evidence="2" id="KW-0503">Monooxygenase</keyword>
<dbReference type="Gene3D" id="1.10.620.20">
    <property type="entry name" value="Ribonucleotide Reductase, subunit A"/>
    <property type="match status" value="1"/>
</dbReference>
<dbReference type="InterPro" id="IPR009078">
    <property type="entry name" value="Ferritin-like_SF"/>
</dbReference>
<sequence length="329" mass="38064">MSQVEVLKPLKTWSHLAKRRRKPSEYEIVTANLHFSTNNPNAPWELDPEMPMNRWYKRYRNASPLRHDDWNAFRDPDELVYRTYNMLQDGQESYVYGLLDQFNEREHDKSLDPHWAGTLARLYTPARYLFHTLQMASVYLMQIAPASTISNCAAFQGADSLRWLSHTAYRTKELSVQFPDKGFGRDERFYWENDAAWQGLRELMEKVLITYDWAEAFVALDLVAKPAIEETVLRRLGESARHNGDMLLAMLIDAQLVDSARHRRWSTALVKQALQTPGNAEVLKDWVKKWEPLADKAIQAYASAIPDTVDAASAAIQATRDFRRSLELA</sequence>
<dbReference type="InterPro" id="IPR003430">
    <property type="entry name" value="Phenol_Hydrox"/>
</dbReference>
<gene>
    <name evidence="3" type="ORF">WQQ_05990</name>
</gene>
<keyword evidence="4" id="KW-1185">Reference proteome</keyword>
<evidence type="ECO:0000256" key="1">
    <source>
        <dbReference type="ARBA" id="ARBA00023002"/>
    </source>
</evidence>
<dbReference type="SUPFAM" id="SSF47240">
    <property type="entry name" value="Ferritin-like"/>
    <property type="match status" value="1"/>
</dbReference>
<evidence type="ECO:0000313" key="3">
    <source>
        <dbReference type="EMBL" id="EIT70462.1"/>
    </source>
</evidence>
<accession>I7ZFK8</accession>
<dbReference type="AlphaFoldDB" id="I7ZFK8"/>
<dbReference type="STRING" id="1172194.WQQ_05990"/>
<dbReference type="Pfam" id="PF02332">
    <property type="entry name" value="Phenol_Hydrox"/>
    <property type="match status" value="1"/>
</dbReference>
<dbReference type="RefSeq" id="WP_007183555.1">
    <property type="nucleotide sequence ID" value="NZ_AKGD01000001.1"/>
</dbReference>
<evidence type="ECO:0000256" key="2">
    <source>
        <dbReference type="ARBA" id="ARBA00023033"/>
    </source>
</evidence>
<dbReference type="GO" id="GO:0016709">
    <property type="term" value="F:oxidoreductase activity, acting on paired donors, with incorporation or reduction of molecular oxygen, NAD(P)H as one donor, and incorporation of one atom of oxygen"/>
    <property type="evidence" value="ECO:0007669"/>
    <property type="project" value="InterPro"/>
</dbReference>
<name>I7ZFK8_9GAMM</name>
<dbReference type="PIRSF" id="PIRSF000040">
    <property type="entry name" value="MMOH_comp"/>
    <property type="match status" value="1"/>
</dbReference>
<dbReference type="Proteomes" id="UP000003704">
    <property type="component" value="Unassembled WGS sequence"/>
</dbReference>
<comment type="caution">
    <text evidence="3">The sequence shown here is derived from an EMBL/GenBank/DDBJ whole genome shotgun (WGS) entry which is preliminary data.</text>
</comment>
<dbReference type="CDD" id="cd01058">
    <property type="entry name" value="AAMH_B"/>
    <property type="match status" value="1"/>
</dbReference>
<dbReference type="InterPro" id="IPR012078">
    <property type="entry name" value="MP_mOase_hydro"/>
</dbReference>